<feature type="compositionally biased region" description="Polar residues" evidence="5">
    <location>
        <begin position="1"/>
        <end position="27"/>
    </location>
</feature>
<feature type="region of interest" description="Disordered" evidence="5">
    <location>
        <begin position="259"/>
        <end position="289"/>
    </location>
</feature>
<comment type="similarity">
    <text evidence="4">Belongs to the HSF family.</text>
</comment>
<dbReference type="PANTHER" id="PTHR10015">
    <property type="entry name" value="HEAT SHOCK TRANSCRIPTION FACTOR"/>
    <property type="match status" value="1"/>
</dbReference>
<dbReference type="Pfam" id="PF00447">
    <property type="entry name" value="HSF_DNA-bind"/>
    <property type="match status" value="1"/>
</dbReference>
<dbReference type="GO" id="GO:0005634">
    <property type="term" value="C:nucleus"/>
    <property type="evidence" value="ECO:0007669"/>
    <property type="project" value="UniProtKB-SubCell"/>
</dbReference>
<dbReference type="SMART" id="SM00415">
    <property type="entry name" value="HSF"/>
    <property type="match status" value="1"/>
</dbReference>
<comment type="subcellular location">
    <subcellularLocation>
        <location evidence="1">Nucleus</location>
    </subcellularLocation>
</comment>
<evidence type="ECO:0000256" key="1">
    <source>
        <dbReference type="ARBA" id="ARBA00004123"/>
    </source>
</evidence>
<feature type="region of interest" description="Disordered" evidence="5">
    <location>
        <begin position="47"/>
        <end position="90"/>
    </location>
</feature>
<name>A0A7S2YLZ9_9STRA</name>
<organism evidence="7">
    <name type="scientific">Entomoneis paludosa</name>
    <dbReference type="NCBI Taxonomy" id="265537"/>
    <lineage>
        <taxon>Eukaryota</taxon>
        <taxon>Sar</taxon>
        <taxon>Stramenopiles</taxon>
        <taxon>Ochrophyta</taxon>
        <taxon>Bacillariophyta</taxon>
        <taxon>Bacillariophyceae</taxon>
        <taxon>Bacillariophycidae</taxon>
        <taxon>Entomoneidaceae</taxon>
        <taxon>Entomoneis</taxon>
    </lineage>
</organism>
<protein>
    <recommendedName>
        <fullName evidence="6">HSF-type DNA-binding domain-containing protein</fullName>
    </recommendedName>
</protein>
<evidence type="ECO:0000259" key="6">
    <source>
        <dbReference type="SMART" id="SM00415"/>
    </source>
</evidence>
<gene>
    <name evidence="7" type="ORF">APAL1065_LOCUS20975</name>
</gene>
<dbReference type="PANTHER" id="PTHR10015:SF206">
    <property type="entry name" value="HSF-TYPE DNA-BINDING DOMAIN-CONTAINING PROTEIN"/>
    <property type="match status" value="1"/>
</dbReference>
<feature type="compositionally biased region" description="Basic residues" evidence="5">
    <location>
        <begin position="75"/>
        <end position="84"/>
    </location>
</feature>
<feature type="region of interest" description="Disordered" evidence="5">
    <location>
        <begin position="1"/>
        <end position="33"/>
    </location>
</feature>
<reference evidence="7" key="1">
    <citation type="submission" date="2021-01" db="EMBL/GenBank/DDBJ databases">
        <authorList>
            <person name="Corre E."/>
            <person name="Pelletier E."/>
            <person name="Niang G."/>
            <person name="Scheremetjew M."/>
            <person name="Finn R."/>
            <person name="Kale V."/>
            <person name="Holt S."/>
            <person name="Cochrane G."/>
            <person name="Meng A."/>
            <person name="Brown T."/>
            <person name="Cohen L."/>
        </authorList>
    </citation>
    <scope>NUCLEOTIDE SEQUENCE</scope>
    <source>
        <strain evidence="7">CCMP125</strain>
    </source>
</reference>
<evidence type="ECO:0000256" key="2">
    <source>
        <dbReference type="ARBA" id="ARBA00023125"/>
    </source>
</evidence>
<accession>A0A7S2YLZ9</accession>
<dbReference type="AlphaFoldDB" id="A0A7S2YLZ9"/>
<feature type="domain" description="HSF-type DNA-binding" evidence="6">
    <location>
        <begin position="131"/>
        <end position="229"/>
    </location>
</feature>
<dbReference type="GO" id="GO:0043565">
    <property type="term" value="F:sequence-specific DNA binding"/>
    <property type="evidence" value="ECO:0007669"/>
    <property type="project" value="InterPro"/>
</dbReference>
<evidence type="ECO:0000256" key="5">
    <source>
        <dbReference type="SAM" id="MobiDB-lite"/>
    </source>
</evidence>
<dbReference type="InterPro" id="IPR036388">
    <property type="entry name" value="WH-like_DNA-bd_sf"/>
</dbReference>
<dbReference type="GO" id="GO:0003700">
    <property type="term" value="F:DNA-binding transcription factor activity"/>
    <property type="evidence" value="ECO:0007669"/>
    <property type="project" value="InterPro"/>
</dbReference>
<dbReference type="InterPro" id="IPR000232">
    <property type="entry name" value="HSF_DNA-bd"/>
</dbReference>
<keyword evidence="2" id="KW-0238">DNA-binding</keyword>
<dbReference type="SUPFAM" id="SSF46785">
    <property type="entry name" value="Winged helix' DNA-binding domain"/>
    <property type="match status" value="1"/>
</dbReference>
<dbReference type="Gene3D" id="1.10.10.10">
    <property type="entry name" value="Winged helix-like DNA-binding domain superfamily/Winged helix DNA-binding domain"/>
    <property type="match status" value="1"/>
</dbReference>
<evidence type="ECO:0000313" key="7">
    <source>
        <dbReference type="EMBL" id="CAD9983183.1"/>
    </source>
</evidence>
<evidence type="ECO:0000256" key="3">
    <source>
        <dbReference type="ARBA" id="ARBA00023242"/>
    </source>
</evidence>
<keyword evidence="3" id="KW-0539">Nucleus</keyword>
<sequence length="399" mass="44849">MCVTNTTYRRTQPISLPQQQQQSTGSASLGCPSGLTQRLMGTFQLTVPAKPQGGLPHMATTAAPVLSSQPGDKPRPKRRRKPQKPGKTAKMNDRHFVVHNYHDHANDTEDMMGSSSEEHHDDEHARRKGGVAVAFPLKLHAILDQVEQDGLAHVISWQAHGRCFVIHQPKEFVDNVMPKYFRQTKLTSFQRQLNLYGFCRLTRGADSGGYYHELFLRGKPFLCKRMIRTKVKGTKFKAASSPDQEPDFYTMPSVVVTPAHSRHSSPQHQPFVSSDESSSGSVAPAPMAPSHDFANMFSNSLQQQNQQQQLSFEPFPFQQQQQQFVPQMQMPVAFAPPVSNPADQVLDDAVNELFLNTNNMASEMNDLDDFVRDWEPDNFARSLDNDVALGFMLDKLLED</sequence>
<evidence type="ECO:0000256" key="4">
    <source>
        <dbReference type="RuleBase" id="RU004020"/>
    </source>
</evidence>
<proteinExistence type="inferred from homology"/>
<dbReference type="InterPro" id="IPR036390">
    <property type="entry name" value="WH_DNA-bd_sf"/>
</dbReference>
<dbReference type="EMBL" id="HBHT01031206">
    <property type="protein sequence ID" value="CAD9983183.1"/>
    <property type="molecule type" value="Transcribed_RNA"/>
</dbReference>
<dbReference type="FunFam" id="1.10.10.10:FF:000479">
    <property type="entry name" value="Predicted protein"/>
    <property type="match status" value="1"/>
</dbReference>
<dbReference type="PRINTS" id="PR00056">
    <property type="entry name" value="HSFDOMAIN"/>
</dbReference>